<keyword evidence="6" id="KW-0408">Iron</keyword>
<organism evidence="9 10">
    <name type="scientific">Paramarasmius palmivorus</name>
    <dbReference type="NCBI Taxonomy" id="297713"/>
    <lineage>
        <taxon>Eukaryota</taxon>
        <taxon>Fungi</taxon>
        <taxon>Dikarya</taxon>
        <taxon>Basidiomycota</taxon>
        <taxon>Agaricomycotina</taxon>
        <taxon>Agaricomycetes</taxon>
        <taxon>Agaricomycetidae</taxon>
        <taxon>Agaricales</taxon>
        <taxon>Marasmiineae</taxon>
        <taxon>Marasmiaceae</taxon>
        <taxon>Paramarasmius</taxon>
    </lineage>
</organism>
<dbReference type="SUPFAM" id="SSF48264">
    <property type="entry name" value="Cytochrome P450"/>
    <property type="match status" value="1"/>
</dbReference>
<dbReference type="GO" id="GO:0005506">
    <property type="term" value="F:iron ion binding"/>
    <property type="evidence" value="ECO:0007669"/>
    <property type="project" value="InterPro"/>
</dbReference>
<dbReference type="PANTHER" id="PTHR46300:SF7">
    <property type="entry name" value="P450, PUTATIVE (EUROFUNG)-RELATED"/>
    <property type="match status" value="1"/>
</dbReference>
<accession>A0AAW0DRD4</accession>
<evidence type="ECO:0000256" key="6">
    <source>
        <dbReference type="ARBA" id="ARBA00023004"/>
    </source>
</evidence>
<dbReference type="EMBL" id="JAYKXP010000011">
    <property type="protein sequence ID" value="KAK7052992.1"/>
    <property type="molecule type" value="Genomic_DNA"/>
</dbReference>
<evidence type="ECO:0000256" key="5">
    <source>
        <dbReference type="ARBA" id="ARBA00023002"/>
    </source>
</evidence>
<dbReference type="PANTHER" id="PTHR46300">
    <property type="entry name" value="P450, PUTATIVE (EUROFUNG)-RELATED-RELATED"/>
    <property type="match status" value="1"/>
</dbReference>
<gene>
    <name evidence="9" type="ORF">VNI00_004313</name>
</gene>
<evidence type="ECO:0000256" key="8">
    <source>
        <dbReference type="SAM" id="MobiDB-lite"/>
    </source>
</evidence>
<evidence type="ECO:0000256" key="2">
    <source>
        <dbReference type="ARBA" id="ARBA00010617"/>
    </source>
</evidence>
<name>A0AAW0DRD4_9AGAR</name>
<comment type="similarity">
    <text evidence="2">Belongs to the cytochrome P450 family.</text>
</comment>
<sequence length="361" mass="40159">MSPLLQSVAITACLGALLLGLKGIFYRFSRLPLPPGPPKLPLIGNLLQIPSSKEHEVYQLWGKKYDGNFVTVDIVASTNFCTILVSRAGVVHADAAGTSLIILNNAKAAWDLLEKRSTIYSSRRARRRAFSRAMNANSAKIFRPRQAKATHLLLSQLLEKPEAYLELLHYHSARIIMSIAYGLEVKPDNDSWVNIAKQAIDPLLEALMPGAFFVDSLPFLKYVPSWFPGAGFKRKARKWKELMSRLLNAPYVAVQQNMESGDYTPSFVSGLLQKLDDDVPGRQERENVVRETAGNMYTAGTDTTMSVIASFIFAMLAAPDVQCKAQEEVDRVAPGRLPTFEDEQSMPYVTAVDPKKLDRNQ</sequence>
<evidence type="ECO:0008006" key="11">
    <source>
        <dbReference type="Google" id="ProtNLM"/>
    </source>
</evidence>
<dbReference type="InterPro" id="IPR050364">
    <property type="entry name" value="Cytochrome_P450_fung"/>
</dbReference>
<evidence type="ECO:0000313" key="10">
    <source>
        <dbReference type="Proteomes" id="UP001383192"/>
    </source>
</evidence>
<dbReference type="GO" id="GO:0004497">
    <property type="term" value="F:monooxygenase activity"/>
    <property type="evidence" value="ECO:0007669"/>
    <property type="project" value="UniProtKB-KW"/>
</dbReference>
<keyword evidence="7" id="KW-0503">Monooxygenase</keyword>
<dbReference type="Proteomes" id="UP001383192">
    <property type="component" value="Unassembled WGS sequence"/>
</dbReference>
<proteinExistence type="inferred from homology"/>
<evidence type="ECO:0000256" key="3">
    <source>
        <dbReference type="ARBA" id="ARBA00022617"/>
    </source>
</evidence>
<feature type="region of interest" description="Disordered" evidence="8">
    <location>
        <begin position="342"/>
        <end position="361"/>
    </location>
</feature>
<comment type="caution">
    <text evidence="9">The sequence shown here is derived from an EMBL/GenBank/DDBJ whole genome shotgun (WGS) entry which is preliminary data.</text>
</comment>
<evidence type="ECO:0000256" key="7">
    <source>
        <dbReference type="ARBA" id="ARBA00023033"/>
    </source>
</evidence>
<comment type="cofactor">
    <cofactor evidence="1">
        <name>heme</name>
        <dbReference type="ChEBI" id="CHEBI:30413"/>
    </cofactor>
</comment>
<evidence type="ECO:0000313" key="9">
    <source>
        <dbReference type="EMBL" id="KAK7052992.1"/>
    </source>
</evidence>
<evidence type="ECO:0000256" key="4">
    <source>
        <dbReference type="ARBA" id="ARBA00022723"/>
    </source>
</evidence>
<keyword evidence="5" id="KW-0560">Oxidoreductase</keyword>
<dbReference type="AlphaFoldDB" id="A0AAW0DRD4"/>
<dbReference type="InterPro" id="IPR001128">
    <property type="entry name" value="Cyt_P450"/>
</dbReference>
<keyword evidence="4" id="KW-0479">Metal-binding</keyword>
<dbReference type="Gene3D" id="1.10.630.10">
    <property type="entry name" value="Cytochrome P450"/>
    <property type="match status" value="1"/>
</dbReference>
<dbReference type="GO" id="GO:0016705">
    <property type="term" value="F:oxidoreductase activity, acting on paired donors, with incorporation or reduction of molecular oxygen"/>
    <property type="evidence" value="ECO:0007669"/>
    <property type="project" value="InterPro"/>
</dbReference>
<reference evidence="9 10" key="1">
    <citation type="submission" date="2024-01" db="EMBL/GenBank/DDBJ databases">
        <title>A draft genome for a cacao thread blight-causing isolate of Paramarasmius palmivorus.</title>
        <authorList>
            <person name="Baruah I.K."/>
            <person name="Bukari Y."/>
            <person name="Amoako-Attah I."/>
            <person name="Meinhardt L.W."/>
            <person name="Bailey B.A."/>
            <person name="Cohen S.P."/>
        </authorList>
    </citation>
    <scope>NUCLEOTIDE SEQUENCE [LARGE SCALE GENOMIC DNA]</scope>
    <source>
        <strain evidence="9 10">GH-12</strain>
    </source>
</reference>
<dbReference type="InterPro" id="IPR036396">
    <property type="entry name" value="Cyt_P450_sf"/>
</dbReference>
<keyword evidence="3" id="KW-0349">Heme</keyword>
<keyword evidence="10" id="KW-1185">Reference proteome</keyword>
<protein>
    <recommendedName>
        <fullName evidence="11">O-methylsterigmatocystin oxidoreductase</fullName>
    </recommendedName>
</protein>
<dbReference type="GO" id="GO:0020037">
    <property type="term" value="F:heme binding"/>
    <property type="evidence" value="ECO:0007669"/>
    <property type="project" value="InterPro"/>
</dbReference>
<dbReference type="Pfam" id="PF00067">
    <property type="entry name" value="p450"/>
    <property type="match status" value="1"/>
</dbReference>
<evidence type="ECO:0000256" key="1">
    <source>
        <dbReference type="ARBA" id="ARBA00001971"/>
    </source>
</evidence>